<protein>
    <submittedName>
        <fullName evidence="3">Uncharacterized protein</fullName>
    </submittedName>
</protein>
<reference evidence="3" key="1">
    <citation type="submission" date="2020-07" db="EMBL/GenBank/DDBJ databases">
        <title>Huge and variable diversity of episymbiotic CPR bacteria and DPANN archaea in groundwater ecosystems.</title>
        <authorList>
            <person name="He C.Y."/>
            <person name="Keren R."/>
            <person name="Whittaker M."/>
            <person name="Farag I.F."/>
            <person name="Doudna J."/>
            <person name="Cate J.H.D."/>
            <person name="Banfield J.F."/>
        </authorList>
    </citation>
    <scope>NUCLEOTIDE SEQUENCE</scope>
    <source>
        <strain evidence="3">NC_groundwater_1296_Ag_S-0.2um_52_80</strain>
    </source>
</reference>
<keyword evidence="2" id="KW-1133">Transmembrane helix</keyword>
<proteinExistence type="predicted"/>
<feature type="transmembrane region" description="Helical" evidence="2">
    <location>
        <begin position="67"/>
        <end position="88"/>
    </location>
</feature>
<evidence type="ECO:0000313" key="3">
    <source>
        <dbReference type="EMBL" id="MBI4209962.1"/>
    </source>
</evidence>
<dbReference type="Proteomes" id="UP000732298">
    <property type="component" value="Unassembled WGS sequence"/>
</dbReference>
<feature type="region of interest" description="Disordered" evidence="1">
    <location>
        <begin position="1"/>
        <end position="27"/>
    </location>
</feature>
<sequence>MAKSGTDADEGEKALDAAVAEEEEEVLVDNEDRREDAAIGSELFGTSEEQEKKDAEMLRRPVKNDRLLFNILALAAIIALAYAIYWAVKKGVVKF</sequence>
<comment type="caution">
    <text evidence="3">The sequence shown here is derived from an EMBL/GenBank/DDBJ whole genome shotgun (WGS) entry which is preliminary data.</text>
</comment>
<evidence type="ECO:0000256" key="2">
    <source>
        <dbReference type="SAM" id="Phobius"/>
    </source>
</evidence>
<organism evidence="3 4">
    <name type="scientific">Candidatus Iainarchaeum sp</name>
    <dbReference type="NCBI Taxonomy" id="3101447"/>
    <lineage>
        <taxon>Archaea</taxon>
        <taxon>Candidatus Iainarchaeota</taxon>
        <taxon>Candidatus Iainarchaeia</taxon>
        <taxon>Candidatus Iainarchaeales</taxon>
        <taxon>Candidatus Iainarchaeaceae</taxon>
        <taxon>Candidatus Iainarchaeum</taxon>
    </lineage>
</organism>
<dbReference type="EMBL" id="JACQPB010000005">
    <property type="protein sequence ID" value="MBI4209962.1"/>
    <property type="molecule type" value="Genomic_DNA"/>
</dbReference>
<accession>A0A8T3YJH7</accession>
<name>A0A8T3YJH7_9ARCH</name>
<keyword evidence="2" id="KW-0812">Transmembrane</keyword>
<evidence type="ECO:0000313" key="4">
    <source>
        <dbReference type="Proteomes" id="UP000732298"/>
    </source>
</evidence>
<keyword evidence="2" id="KW-0472">Membrane</keyword>
<dbReference type="AlphaFoldDB" id="A0A8T3YJH7"/>
<evidence type="ECO:0000256" key="1">
    <source>
        <dbReference type="SAM" id="MobiDB-lite"/>
    </source>
</evidence>
<gene>
    <name evidence="3" type="ORF">HY544_00450</name>
</gene>